<sequence length="806" mass="91812">MIEKIDIKSFGCFSDFAWNAEVRDHGNNVAKFKKMNVIYGRNYSGKTTLSRIIRSLETGSISPRYASPSFSITISGAVITNNNIPAQGHDIRVYNKDFVDEHLAFLRDEQGHISPFAVLGSKNKEIEVEIDKLEDELGSVENKTGLRHSYQEKKKAHADKKKAAQDAQDELDKKIFDKANKNPTGIKHNSLYKDANYDVRKLKLDIKTVQDKKIAPLDDADRSSKVKLLSEVALPDIEKRLSFNSSLPALAKSTVELITKKIKPSAPIQELLNDAILQNWVKSGIPLHEATRETCGFCGSPLPADLWKRLGDHFNQESQDLEKDLDSVLTKISNEKTRIKNVVTVDRKNFYSANQATFDNLKADLDDAINNHEKSLQSLEDELNARKKDIFTERSTIDVQDNTVSISQKVSLVNELIERNNKTTTSLEEDQKIARNELRLSEISQFTIDIDLAGEEKKIKALEDQITKAKDELDAVEAEGKKRVDRVKELRTQLRDEKRGAEQVNQYLGHFLGHGGLSLSAVEEANTATYRFQILRGDQAAYNLSEGECSLVAFCYFLAKLEDIETKGKKLIIYIDDPISSLDSNHIFFVFSLIENYITKPIEDANGKTILDGNGRPTYRYEQLFISTHNLEFLKYLKRLTKPAKDSESFLITRKQSSSAIGLMPTYLRNYITELNYLFGEIYCCSDANNANSHYHSFYNFGNNLRKFLESFLFFKYPFSISDRTDHDKRIKMFFHDGTNSQAFVERLTNEFSHLGEFIDRGAQPIDCAEIAAVAKFVLKRIRDNDKEQFDHFLLSIERTDPFAQP</sequence>
<dbReference type="AlphaFoldDB" id="Q63PW4"/>
<dbReference type="SUPFAM" id="SSF52540">
    <property type="entry name" value="P-loop containing nucleoside triphosphate hydrolases"/>
    <property type="match status" value="1"/>
</dbReference>
<gene>
    <name evidence="4" type="ordered locus">BPSL3258</name>
</gene>
<proteinExistence type="predicted"/>
<keyword evidence="1" id="KW-0175">Coiled coil</keyword>
<evidence type="ECO:0000313" key="5">
    <source>
        <dbReference type="Proteomes" id="UP000000605"/>
    </source>
</evidence>
<feature type="region of interest" description="Disordered" evidence="2">
    <location>
        <begin position="144"/>
        <end position="164"/>
    </location>
</feature>
<evidence type="ECO:0000259" key="3">
    <source>
        <dbReference type="Pfam" id="PF13166"/>
    </source>
</evidence>
<protein>
    <recommendedName>
        <fullName evidence="3">Protein CR006 P-loop domain-containing protein</fullName>
    </recommendedName>
</protein>
<name>Q63PW4_BURPS</name>
<evidence type="ECO:0000256" key="1">
    <source>
        <dbReference type="SAM" id="Coils"/>
    </source>
</evidence>
<dbReference type="RefSeq" id="WP_011205278.1">
    <property type="nucleotide sequence ID" value="NC_006350.1"/>
</dbReference>
<dbReference type="InterPro" id="IPR026866">
    <property type="entry name" value="CR006_AAA"/>
</dbReference>
<dbReference type="PANTHER" id="PTHR32182:SF22">
    <property type="entry name" value="ATP-DEPENDENT ENDONUCLEASE, OLD FAMILY-RELATED"/>
    <property type="match status" value="1"/>
</dbReference>
<evidence type="ECO:0000313" key="4">
    <source>
        <dbReference type="EMBL" id="CAH37271.1"/>
    </source>
</evidence>
<dbReference type="eggNOG" id="COG4694">
    <property type="taxonomic scope" value="Bacteria"/>
</dbReference>
<evidence type="ECO:0000256" key="2">
    <source>
        <dbReference type="SAM" id="MobiDB-lite"/>
    </source>
</evidence>
<dbReference type="GO" id="GO:0006302">
    <property type="term" value="P:double-strand break repair"/>
    <property type="evidence" value="ECO:0007669"/>
    <property type="project" value="TreeGrafter"/>
</dbReference>
<dbReference type="Gene3D" id="3.40.50.300">
    <property type="entry name" value="P-loop containing nucleotide triphosphate hydrolases"/>
    <property type="match status" value="2"/>
</dbReference>
<dbReference type="Proteomes" id="UP000000605">
    <property type="component" value="Chromosome 1"/>
</dbReference>
<dbReference type="GO" id="GO:0000731">
    <property type="term" value="P:DNA synthesis involved in DNA repair"/>
    <property type="evidence" value="ECO:0007669"/>
    <property type="project" value="TreeGrafter"/>
</dbReference>
<keyword evidence="5" id="KW-1185">Reference proteome</keyword>
<accession>Q63PW4</accession>
<dbReference type="KEGG" id="bps:BPSL3258"/>
<dbReference type="InterPro" id="IPR027417">
    <property type="entry name" value="P-loop_NTPase"/>
</dbReference>
<dbReference type="Pfam" id="PF13166">
    <property type="entry name" value="AAA_13"/>
    <property type="match status" value="1"/>
</dbReference>
<feature type="domain" description="Protein CR006 P-loop" evidence="3">
    <location>
        <begin position="17"/>
        <end position="780"/>
    </location>
</feature>
<dbReference type="STRING" id="272560.BPSL3258"/>
<dbReference type="PANTHER" id="PTHR32182">
    <property type="entry name" value="DNA REPLICATION AND REPAIR PROTEIN RECF"/>
    <property type="match status" value="1"/>
</dbReference>
<feature type="coiled-coil region" evidence="1">
    <location>
        <begin position="362"/>
        <end position="389"/>
    </location>
</feature>
<dbReference type="PATRIC" id="fig|272560.51.peg.1966"/>
<feature type="coiled-coil region" evidence="1">
    <location>
        <begin position="452"/>
        <end position="504"/>
    </location>
</feature>
<organism evidence="4 5">
    <name type="scientific">Burkholderia pseudomallei (strain K96243)</name>
    <dbReference type="NCBI Taxonomy" id="272560"/>
    <lineage>
        <taxon>Bacteria</taxon>
        <taxon>Pseudomonadati</taxon>
        <taxon>Pseudomonadota</taxon>
        <taxon>Betaproteobacteria</taxon>
        <taxon>Burkholderiales</taxon>
        <taxon>Burkholderiaceae</taxon>
        <taxon>Burkholderia</taxon>
        <taxon>pseudomallei group</taxon>
    </lineage>
</organism>
<dbReference type="EMBL" id="BX571965">
    <property type="protein sequence ID" value="CAH37271.1"/>
    <property type="molecule type" value="Genomic_DNA"/>
</dbReference>
<reference evidence="4 5" key="1">
    <citation type="journal article" date="2004" name="Proc. Natl. Acad. Sci. U.S.A.">
        <title>Genomic plasticity of the causative agent of melioidosis, Burkholderia pseudomallei.</title>
        <authorList>
            <person name="Holden M.T.G."/>
            <person name="Titball R.W."/>
            <person name="Peacock S.J."/>
            <person name="Cerdeno-Tarraga A.M."/>
            <person name="Atkins T."/>
            <person name="Crossman L.C."/>
            <person name="Pitt T."/>
            <person name="Churcher C."/>
            <person name="Mungall K."/>
            <person name="Bentley S.D."/>
            <person name="Sebaihia M."/>
            <person name="Thomson N.R."/>
            <person name="Bason N."/>
            <person name="Beacham I.R."/>
            <person name="Brooks K."/>
            <person name="Brown K.A."/>
            <person name="Brown N.F."/>
            <person name="Challis G.L."/>
            <person name="Cherevach I."/>
            <person name="Chillingworth T."/>
            <person name="Cronin A."/>
            <person name="Crosset B."/>
            <person name="Davis P."/>
            <person name="DeShazer D."/>
            <person name="Feltwell T."/>
            <person name="Fraser A."/>
            <person name="Hance Z."/>
            <person name="Hauser H."/>
            <person name="Holroyd S."/>
            <person name="Jagels K."/>
            <person name="Keith K.E."/>
            <person name="Maddison M."/>
            <person name="Moule S."/>
            <person name="Price C."/>
            <person name="Quail M.A."/>
            <person name="Rabbinowitsch E."/>
            <person name="Rutherford K."/>
            <person name="Sanders M."/>
            <person name="Simmonds M."/>
            <person name="Songsivilai S."/>
            <person name="Stevens K."/>
            <person name="Tumapa S."/>
            <person name="Vesaratchavest M."/>
            <person name="Whitehead S."/>
            <person name="Yeats C."/>
            <person name="Barrell B.G."/>
            <person name="Oyston P.C.F."/>
            <person name="Parkhill J."/>
        </authorList>
    </citation>
    <scope>NUCLEOTIDE SEQUENCE [LARGE SCALE GENOMIC DNA]</scope>
    <source>
        <strain evidence="4 5">K96243</strain>
    </source>
</reference>